<accession>A0A1H8X991</accession>
<keyword evidence="3 9" id="KW-0479">Metal-binding</keyword>
<feature type="binding site" evidence="9">
    <location>
        <position position="70"/>
    </location>
    <ligand>
        <name>4-amino-2-methyl-5-(diphosphooxymethyl)pyrimidine</name>
        <dbReference type="ChEBI" id="CHEBI:57841"/>
    </ligand>
</feature>
<evidence type="ECO:0000256" key="4">
    <source>
        <dbReference type="ARBA" id="ARBA00022842"/>
    </source>
</evidence>
<keyword evidence="4 9" id="KW-0460">Magnesium</keyword>
<evidence type="ECO:0000256" key="6">
    <source>
        <dbReference type="ARBA" id="ARBA00047334"/>
    </source>
</evidence>
<comment type="catalytic activity">
    <reaction evidence="8 9 10">
        <text>2-[(2R,5Z)-2-carboxy-4-methylthiazol-5(2H)-ylidene]ethyl phosphate + 4-amino-2-methyl-5-(diphosphooxymethyl)pyrimidine + 2 H(+) = thiamine phosphate + CO2 + diphosphate</text>
        <dbReference type="Rhea" id="RHEA:47844"/>
        <dbReference type="ChEBI" id="CHEBI:15378"/>
        <dbReference type="ChEBI" id="CHEBI:16526"/>
        <dbReference type="ChEBI" id="CHEBI:33019"/>
        <dbReference type="ChEBI" id="CHEBI:37575"/>
        <dbReference type="ChEBI" id="CHEBI:57841"/>
        <dbReference type="ChEBI" id="CHEBI:62899"/>
        <dbReference type="EC" id="2.5.1.3"/>
    </reaction>
</comment>
<evidence type="ECO:0000256" key="7">
    <source>
        <dbReference type="ARBA" id="ARBA00047851"/>
    </source>
</evidence>
<dbReference type="InterPro" id="IPR013785">
    <property type="entry name" value="Aldolase_TIM"/>
</dbReference>
<dbReference type="GO" id="GO:0009228">
    <property type="term" value="P:thiamine biosynthetic process"/>
    <property type="evidence" value="ECO:0007669"/>
    <property type="project" value="UniProtKB-KW"/>
</dbReference>
<evidence type="ECO:0000256" key="5">
    <source>
        <dbReference type="ARBA" id="ARBA00022977"/>
    </source>
</evidence>
<evidence type="ECO:0000256" key="10">
    <source>
        <dbReference type="RuleBase" id="RU003826"/>
    </source>
</evidence>
<dbReference type="PANTHER" id="PTHR20857">
    <property type="entry name" value="THIAMINE-PHOSPHATE PYROPHOSPHORYLASE"/>
    <property type="match status" value="1"/>
</dbReference>
<keyword evidence="14" id="KW-1185">Reference proteome</keyword>
<evidence type="ECO:0000256" key="1">
    <source>
        <dbReference type="ARBA" id="ARBA00005165"/>
    </source>
</evidence>
<dbReference type="InterPro" id="IPR022998">
    <property type="entry name" value="ThiamineP_synth_TenI"/>
</dbReference>
<dbReference type="EMBL" id="FODY01000021">
    <property type="protein sequence ID" value="SEP36459.1"/>
    <property type="molecule type" value="Genomic_DNA"/>
</dbReference>
<dbReference type="GO" id="GO:0005737">
    <property type="term" value="C:cytoplasm"/>
    <property type="evidence" value="ECO:0007669"/>
    <property type="project" value="TreeGrafter"/>
</dbReference>
<comment type="function">
    <text evidence="9">Condenses 4-methyl-5-(beta-hydroxyethyl)thiazole monophosphate (THZ-P) and 2-methyl-4-amino-5-hydroxymethyl pyrimidine pyrophosphate (HMP-PP) to form thiamine monophosphate (TMP).</text>
</comment>
<dbReference type="SUPFAM" id="SSF51391">
    <property type="entry name" value="Thiamin phosphate synthase"/>
    <property type="match status" value="1"/>
</dbReference>
<sequence length="208" mass="21973">MNAIDYSLYLVTDRRLVGGKDFYRSLEEALAGGVTLLQLREKEASSAEFYQIALKVKEICGRYDVPLIINDRLDIALAVDADGLHIGQQDLPLPVARRLLGRDKLIGVSATTLAEAQLAEAGGADYLGIGAMYPTGTKTDARAVSLSELTAIRQNVTIPVVAIGGIGTANVTEVMGTGIAGVSVVSAILAQDDVRAAAQHLRQLIITA</sequence>
<dbReference type="UniPathway" id="UPA00060">
    <property type="reaction ID" value="UER00141"/>
</dbReference>
<comment type="catalytic activity">
    <reaction evidence="6 9 10">
        <text>4-methyl-5-(2-phosphooxyethyl)-thiazole + 4-amino-2-methyl-5-(diphosphooxymethyl)pyrimidine + H(+) = thiamine phosphate + diphosphate</text>
        <dbReference type="Rhea" id="RHEA:22328"/>
        <dbReference type="ChEBI" id="CHEBI:15378"/>
        <dbReference type="ChEBI" id="CHEBI:33019"/>
        <dbReference type="ChEBI" id="CHEBI:37575"/>
        <dbReference type="ChEBI" id="CHEBI:57841"/>
        <dbReference type="ChEBI" id="CHEBI:58296"/>
        <dbReference type="EC" id="2.5.1.3"/>
    </reaction>
</comment>
<feature type="binding site" evidence="9">
    <location>
        <position position="109"/>
    </location>
    <ligand>
        <name>4-amino-2-methyl-5-(diphosphooxymethyl)pyrimidine</name>
        <dbReference type="ChEBI" id="CHEBI:57841"/>
    </ligand>
</feature>
<dbReference type="HAMAP" id="MF_00097">
    <property type="entry name" value="TMP_synthase"/>
    <property type="match status" value="1"/>
</dbReference>
<dbReference type="Gene3D" id="3.20.20.70">
    <property type="entry name" value="Aldolase class I"/>
    <property type="match status" value="1"/>
</dbReference>
<evidence type="ECO:0000259" key="12">
    <source>
        <dbReference type="Pfam" id="PF02581"/>
    </source>
</evidence>
<evidence type="ECO:0000256" key="3">
    <source>
        <dbReference type="ARBA" id="ARBA00022723"/>
    </source>
</evidence>
<comment type="cofactor">
    <cofactor evidence="9">
        <name>Mg(2+)</name>
        <dbReference type="ChEBI" id="CHEBI:18420"/>
    </cofactor>
    <text evidence="9">Binds 1 Mg(2+) ion per subunit.</text>
</comment>
<dbReference type="OrthoDB" id="9812206at2"/>
<dbReference type="PANTHER" id="PTHR20857:SF23">
    <property type="entry name" value="THIAMINE BIOSYNTHETIC BIFUNCTIONAL ENZYME"/>
    <property type="match status" value="1"/>
</dbReference>
<organism evidence="13 14">
    <name type="scientific">Propionispora vibrioides</name>
    <dbReference type="NCBI Taxonomy" id="112903"/>
    <lineage>
        <taxon>Bacteria</taxon>
        <taxon>Bacillati</taxon>
        <taxon>Bacillota</taxon>
        <taxon>Negativicutes</taxon>
        <taxon>Selenomonadales</taxon>
        <taxon>Sporomusaceae</taxon>
        <taxon>Propionispora</taxon>
    </lineage>
</organism>
<dbReference type="RefSeq" id="WP_091749428.1">
    <property type="nucleotide sequence ID" value="NZ_FODY01000021.1"/>
</dbReference>
<evidence type="ECO:0000256" key="2">
    <source>
        <dbReference type="ARBA" id="ARBA00022679"/>
    </source>
</evidence>
<proteinExistence type="inferred from homology"/>
<comment type="similarity">
    <text evidence="9 10">Belongs to the thiamine-phosphate synthase family.</text>
</comment>
<evidence type="ECO:0000313" key="14">
    <source>
        <dbReference type="Proteomes" id="UP000198847"/>
    </source>
</evidence>
<feature type="binding site" evidence="9">
    <location>
        <position position="90"/>
    </location>
    <ligand>
        <name>Mg(2+)</name>
        <dbReference type="ChEBI" id="CHEBI:18420"/>
    </ligand>
</feature>
<protein>
    <recommendedName>
        <fullName evidence="9">Thiamine-phosphate synthase</fullName>
        <shortName evidence="9">TP synthase</shortName>
        <shortName evidence="9">TPS</shortName>
        <ecNumber evidence="9">2.5.1.3</ecNumber>
    </recommendedName>
    <alternativeName>
        <fullName evidence="9">Thiamine-phosphate pyrophosphorylase</fullName>
        <shortName evidence="9">TMP pyrophosphorylase</shortName>
        <shortName evidence="9">TMP-PPase</shortName>
    </alternativeName>
</protein>
<dbReference type="InterPro" id="IPR034291">
    <property type="entry name" value="TMP_synthase"/>
</dbReference>
<dbReference type="Proteomes" id="UP000198847">
    <property type="component" value="Unassembled WGS sequence"/>
</dbReference>
<dbReference type="Pfam" id="PF02581">
    <property type="entry name" value="TMP-TENI"/>
    <property type="match status" value="1"/>
</dbReference>
<comment type="pathway">
    <text evidence="1 9 11">Cofactor biosynthesis; thiamine diphosphate biosynthesis; thiamine phosphate from 4-amino-2-methyl-5-diphosphomethylpyrimidine and 4-methyl-5-(2-phosphoethyl)-thiazole: step 1/1.</text>
</comment>
<dbReference type="GO" id="GO:0000287">
    <property type="term" value="F:magnesium ion binding"/>
    <property type="evidence" value="ECO:0007669"/>
    <property type="project" value="UniProtKB-UniRule"/>
</dbReference>
<feature type="binding site" evidence="9">
    <location>
        <position position="138"/>
    </location>
    <ligand>
        <name>4-amino-2-methyl-5-(diphosphooxymethyl)pyrimidine</name>
        <dbReference type="ChEBI" id="CHEBI:57841"/>
    </ligand>
</feature>
<dbReference type="InterPro" id="IPR036206">
    <property type="entry name" value="ThiamineP_synth_sf"/>
</dbReference>
<dbReference type="STRING" id="112903.SAMN04490178_12143"/>
<feature type="binding site" evidence="9">
    <location>
        <begin position="185"/>
        <end position="186"/>
    </location>
    <ligand>
        <name>2-[(2R,5Z)-2-carboxy-4-methylthiazol-5(2H)-ylidene]ethyl phosphate</name>
        <dbReference type="ChEBI" id="CHEBI:62899"/>
    </ligand>
</feature>
<name>A0A1H8X991_9FIRM</name>
<dbReference type="NCBIfam" id="TIGR00693">
    <property type="entry name" value="thiE"/>
    <property type="match status" value="1"/>
</dbReference>
<feature type="binding site" evidence="9">
    <location>
        <begin position="135"/>
        <end position="137"/>
    </location>
    <ligand>
        <name>2-[(2R,5Z)-2-carboxy-4-methylthiazol-5(2H)-ylidene]ethyl phosphate</name>
        <dbReference type="ChEBI" id="CHEBI:62899"/>
    </ligand>
</feature>
<gene>
    <name evidence="9" type="primary">thiE</name>
    <name evidence="13" type="ORF">SAMN04490178_12143</name>
</gene>
<evidence type="ECO:0000256" key="9">
    <source>
        <dbReference type="HAMAP-Rule" id="MF_00097"/>
    </source>
</evidence>
<evidence type="ECO:0000313" key="13">
    <source>
        <dbReference type="EMBL" id="SEP36459.1"/>
    </source>
</evidence>
<evidence type="ECO:0000256" key="11">
    <source>
        <dbReference type="RuleBase" id="RU004253"/>
    </source>
</evidence>
<dbReference type="GO" id="GO:0004789">
    <property type="term" value="F:thiamine-phosphate diphosphorylase activity"/>
    <property type="evidence" value="ECO:0007669"/>
    <property type="project" value="UniProtKB-UniRule"/>
</dbReference>
<reference evidence="13 14" key="1">
    <citation type="submission" date="2016-10" db="EMBL/GenBank/DDBJ databases">
        <authorList>
            <person name="de Groot N.N."/>
        </authorList>
    </citation>
    <scope>NUCLEOTIDE SEQUENCE [LARGE SCALE GENOMIC DNA]</scope>
    <source>
        <strain evidence="13 14">DSM 13305</strain>
    </source>
</reference>
<feature type="binding site" evidence="9">
    <location>
        <position position="71"/>
    </location>
    <ligand>
        <name>Mg(2+)</name>
        <dbReference type="ChEBI" id="CHEBI:18420"/>
    </ligand>
</feature>
<dbReference type="GO" id="GO:0009229">
    <property type="term" value="P:thiamine diphosphate biosynthetic process"/>
    <property type="evidence" value="ECO:0007669"/>
    <property type="project" value="UniProtKB-UniRule"/>
</dbReference>
<comment type="catalytic activity">
    <reaction evidence="7 9 10">
        <text>2-(2-carboxy-4-methylthiazol-5-yl)ethyl phosphate + 4-amino-2-methyl-5-(diphosphooxymethyl)pyrimidine + 2 H(+) = thiamine phosphate + CO2 + diphosphate</text>
        <dbReference type="Rhea" id="RHEA:47848"/>
        <dbReference type="ChEBI" id="CHEBI:15378"/>
        <dbReference type="ChEBI" id="CHEBI:16526"/>
        <dbReference type="ChEBI" id="CHEBI:33019"/>
        <dbReference type="ChEBI" id="CHEBI:37575"/>
        <dbReference type="ChEBI" id="CHEBI:57841"/>
        <dbReference type="ChEBI" id="CHEBI:62890"/>
        <dbReference type="EC" id="2.5.1.3"/>
    </reaction>
</comment>
<feature type="binding site" evidence="9">
    <location>
        <position position="165"/>
    </location>
    <ligand>
        <name>2-[(2R,5Z)-2-carboxy-4-methylthiazol-5(2H)-ylidene]ethyl phosphate</name>
        <dbReference type="ChEBI" id="CHEBI:62899"/>
    </ligand>
</feature>
<keyword evidence="5 9" id="KW-0784">Thiamine biosynthesis</keyword>
<feature type="domain" description="Thiamine phosphate synthase/TenI" evidence="12">
    <location>
        <begin position="8"/>
        <end position="188"/>
    </location>
</feature>
<dbReference type="FunFam" id="3.20.20.70:FF:000096">
    <property type="entry name" value="Thiamine-phosphate synthase"/>
    <property type="match status" value="1"/>
</dbReference>
<dbReference type="AlphaFoldDB" id="A0A1H8X991"/>
<evidence type="ECO:0000256" key="8">
    <source>
        <dbReference type="ARBA" id="ARBA00047883"/>
    </source>
</evidence>
<feature type="binding site" evidence="9">
    <location>
        <begin position="38"/>
        <end position="42"/>
    </location>
    <ligand>
        <name>4-amino-2-methyl-5-(diphosphooxymethyl)pyrimidine</name>
        <dbReference type="ChEBI" id="CHEBI:57841"/>
    </ligand>
</feature>
<keyword evidence="2 9" id="KW-0808">Transferase</keyword>
<dbReference type="EC" id="2.5.1.3" evidence="9"/>
<dbReference type="CDD" id="cd00564">
    <property type="entry name" value="TMP_TenI"/>
    <property type="match status" value="1"/>
</dbReference>